<dbReference type="Pfam" id="PF01263">
    <property type="entry name" value="Aldose_epim"/>
    <property type="match status" value="1"/>
</dbReference>
<dbReference type="InterPro" id="IPR011013">
    <property type="entry name" value="Gal_mutarotase_sf_dom"/>
</dbReference>
<evidence type="ECO:0000313" key="1">
    <source>
        <dbReference type="EMBL" id="CDP34916.1"/>
    </source>
</evidence>
<gene>
    <name evidence="1" type="ORF">GNLVRS02_ARAD1C23408g</name>
</gene>
<dbReference type="PANTHER" id="PTHR10091">
    <property type="entry name" value="ALDOSE-1-EPIMERASE"/>
    <property type="match status" value="1"/>
</dbReference>
<dbReference type="GO" id="GO:0033499">
    <property type="term" value="P:galactose catabolic process via UDP-galactose, Leloir pathway"/>
    <property type="evidence" value="ECO:0007669"/>
    <property type="project" value="TreeGrafter"/>
</dbReference>
<protein>
    <submittedName>
        <fullName evidence="1">ARAD1C23408p</fullName>
    </submittedName>
</protein>
<dbReference type="PhylomeDB" id="A0A060T6V3"/>
<accession>A0A060T6V3</accession>
<reference evidence="1" key="1">
    <citation type="submission" date="2014-02" db="EMBL/GenBank/DDBJ databases">
        <authorList>
            <person name="Genoscope - CEA"/>
        </authorList>
    </citation>
    <scope>NUCLEOTIDE SEQUENCE</scope>
    <source>
        <strain evidence="1">LS3</strain>
    </source>
</reference>
<organism evidence="1">
    <name type="scientific">Blastobotrys adeninivorans</name>
    <name type="common">Yeast</name>
    <name type="synonym">Arxula adeninivorans</name>
    <dbReference type="NCBI Taxonomy" id="409370"/>
    <lineage>
        <taxon>Eukaryota</taxon>
        <taxon>Fungi</taxon>
        <taxon>Dikarya</taxon>
        <taxon>Ascomycota</taxon>
        <taxon>Saccharomycotina</taxon>
        <taxon>Dipodascomycetes</taxon>
        <taxon>Dipodascales</taxon>
        <taxon>Trichomonascaceae</taxon>
        <taxon>Blastobotrys</taxon>
    </lineage>
</organism>
<name>A0A060T6V3_BLAAD</name>
<sequence length="330" mass="36098">MFCAKGASLVSLKTPSGVELNAHFDNPDNYGHPQSGYIGTSVGRVANRIFGANICINGHNYALPVMEDPNITLHGGPEGWSQVQWAQSSKERDGRTSTVFSHTSDHLDMGFPAKVLVTATYTPYTISEDGVKNVVELEYEATIADDSPVDETVVSITNHAYLNPSGSFDSISGTRAQWCTNEVLELASDKSGPTGRIVSKEGVPAGGQEFEFSDTNPALDDAFVVHPLDQFTKLDTRDREPKELVHLWHPATKAHVKVLSTEPIFQVYSSDGMNVPKLPGESRSYGNRCAIAVEPARPTSAATTDQWNQWVRLRKGDTYGSKIVWVAWDQ</sequence>
<dbReference type="InterPro" id="IPR008183">
    <property type="entry name" value="Aldose_1/G6P_1-epimerase"/>
</dbReference>
<dbReference type="PANTHER" id="PTHR10091:SF0">
    <property type="entry name" value="GALACTOSE MUTAROTASE"/>
    <property type="match status" value="1"/>
</dbReference>
<dbReference type="AlphaFoldDB" id="A0A060T6V3"/>
<dbReference type="GO" id="GO:0004034">
    <property type="term" value="F:aldose 1-epimerase activity"/>
    <property type="evidence" value="ECO:0007669"/>
    <property type="project" value="TreeGrafter"/>
</dbReference>
<proteinExistence type="predicted"/>
<dbReference type="GO" id="GO:0006006">
    <property type="term" value="P:glucose metabolic process"/>
    <property type="evidence" value="ECO:0007669"/>
    <property type="project" value="TreeGrafter"/>
</dbReference>
<dbReference type="InterPro" id="IPR014718">
    <property type="entry name" value="GH-type_carb-bd"/>
</dbReference>
<dbReference type="SUPFAM" id="SSF74650">
    <property type="entry name" value="Galactose mutarotase-like"/>
    <property type="match status" value="1"/>
</dbReference>
<dbReference type="EMBL" id="HG937693">
    <property type="protein sequence ID" value="CDP34916.1"/>
    <property type="molecule type" value="Genomic_DNA"/>
</dbReference>
<dbReference type="GO" id="GO:0030246">
    <property type="term" value="F:carbohydrate binding"/>
    <property type="evidence" value="ECO:0007669"/>
    <property type="project" value="InterPro"/>
</dbReference>
<reference evidence="1" key="2">
    <citation type="submission" date="2014-06" db="EMBL/GenBank/DDBJ databases">
        <title>The complete genome of Blastobotrys (Arxula) adeninivorans LS3 - a yeast of biotechnological interest.</title>
        <authorList>
            <person name="Kunze G."/>
            <person name="Gaillardin C."/>
            <person name="Czernicka M."/>
            <person name="Durrens P."/>
            <person name="Martin T."/>
            <person name="Boer E."/>
            <person name="Gabaldon T."/>
            <person name="Cruz J."/>
            <person name="Talla E."/>
            <person name="Marck C."/>
            <person name="Goffeau A."/>
            <person name="Barbe V."/>
            <person name="Baret P."/>
            <person name="Baronian K."/>
            <person name="Beier S."/>
            <person name="Bleykasten C."/>
            <person name="Bode R."/>
            <person name="Casaregola S."/>
            <person name="Despons L."/>
            <person name="Fairhead C."/>
            <person name="Giersberg M."/>
            <person name="Gierski P."/>
            <person name="Hahnel U."/>
            <person name="Hartmann A."/>
            <person name="Jankowska D."/>
            <person name="Jubin C."/>
            <person name="Jung P."/>
            <person name="Lafontaine I."/>
            <person name="Leh-Louis V."/>
            <person name="Lemaire M."/>
            <person name="Marcet-Houben M."/>
            <person name="Mascher M."/>
            <person name="Morel G."/>
            <person name="Richard G.-F."/>
            <person name="Riechen J."/>
            <person name="Sacerdot C."/>
            <person name="Sarkar A."/>
            <person name="Savel G."/>
            <person name="Schacherer J."/>
            <person name="Sherman D."/>
            <person name="Straub M.-L."/>
            <person name="Stein N."/>
            <person name="Thierry A."/>
            <person name="Trautwein-Schult A."/>
            <person name="Westhof E."/>
            <person name="Worch S."/>
            <person name="Dujon B."/>
            <person name="Souciet J.-L."/>
            <person name="Wincker P."/>
            <person name="Scholz U."/>
            <person name="Neuveglise N."/>
        </authorList>
    </citation>
    <scope>NUCLEOTIDE SEQUENCE</scope>
    <source>
        <strain evidence="1">LS3</strain>
    </source>
</reference>
<dbReference type="Gene3D" id="2.70.98.10">
    <property type="match status" value="1"/>
</dbReference>